<sequence>MHLPSNRMLHRLLVTMFRPRVDIDRVSYHEIYFMWSMISKLKVCDVPFFIAVYFKRIANAPLEIPAIGGRHYVMRLAQSYGLLSHYETCRLTEVPPISFSPSITASREVVYIEDGNVSISSFPF</sequence>
<dbReference type="EMBL" id="CM042016">
    <property type="protein sequence ID" value="KAI3700716.1"/>
    <property type="molecule type" value="Genomic_DNA"/>
</dbReference>
<keyword evidence="2" id="KW-1185">Reference proteome</keyword>
<dbReference type="Proteomes" id="UP001055811">
    <property type="component" value="Linkage Group LG08"/>
</dbReference>
<proteinExistence type="predicted"/>
<reference evidence="1 2" key="2">
    <citation type="journal article" date="2022" name="Mol. Ecol. Resour.">
        <title>The genomes of chicory, endive, great burdock and yacon provide insights into Asteraceae paleo-polyploidization history and plant inulin production.</title>
        <authorList>
            <person name="Fan W."/>
            <person name="Wang S."/>
            <person name="Wang H."/>
            <person name="Wang A."/>
            <person name="Jiang F."/>
            <person name="Liu H."/>
            <person name="Zhao H."/>
            <person name="Xu D."/>
            <person name="Zhang Y."/>
        </authorList>
    </citation>
    <scope>NUCLEOTIDE SEQUENCE [LARGE SCALE GENOMIC DNA]</scope>
    <source>
        <strain evidence="2">cv. Punajuju</strain>
        <tissue evidence="1">Leaves</tissue>
    </source>
</reference>
<accession>A0ACB8ZSM6</accession>
<name>A0ACB8ZSM6_CICIN</name>
<organism evidence="1 2">
    <name type="scientific">Cichorium intybus</name>
    <name type="common">Chicory</name>
    <dbReference type="NCBI Taxonomy" id="13427"/>
    <lineage>
        <taxon>Eukaryota</taxon>
        <taxon>Viridiplantae</taxon>
        <taxon>Streptophyta</taxon>
        <taxon>Embryophyta</taxon>
        <taxon>Tracheophyta</taxon>
        <taxon>Spermatophyta</taxon>
        <taxon>Magnoliopsida</taxon>
        <taxon>eudicotyledons</taxon>
        <taxon>Gunneridae</taxon>
        <taxon>Pentapetalae</taxon>
        <taxon>asterids</taxon>
        <taxon>campanulids</taxon>
        <taxon>Asterales</taxon>
        <taxon>Asteraceae</taxon>
        <taxon>Cichorioideae</taxon>
        <taxon>Cichorieae</taxon>
        <taxon>Cichoriinae</taxon>
        <taxon>Cichorium</taxon>
    </lineage>
</organism>
<evidence type="ECO:0000313" key="2">
    <source>
        <dbReference type="Proteomes" id="UP001055811"/>
    </source>
</evidence>
<protein>
    <submittedName>
        <fullName evidence="1">Uncharacterized protein</fullName>
    </submittedName>
</protein>
<comment type="caution">
    <text evidence="1">The sequence shown here is derived from an EMBL/GenBank/DDBJ whole genome shotgun (WGS) entry which is preliminary data.</text>
</comment>
<reference evidence="2" key="1">
    <citation type="journal article" date="2022" name="Mol. Ecol. Resour.">
        <title>The genomes of chicory, endive, great burdock and yacon provide insights into Asteraceae palaeo-polyploidization history and plant inulin production.</title>
        <authorList>
            <person name="Fan W."/>
            <person name="Wang S."/>
            <person name="Wang H."/>
            <person name="Wang A."/>
            <person name="Jiang F."/>
            <person name="Liu H."/>
            <person name="Zhao H."/>
            <person name="Xu D."/>
            <person name="Zhang Y."/>
        </authorList>
    </citation>
    <scope>NUCLEOTIDE SEQUENCE [LARGE SCALE GENOMIC DNA]</scope>
    <source>
        <strain evidence="2">cv. Punajuju</strain>
    </source>
</reference>
<gene>
    <name evidence="1" type="ORF">L2E82_45354</name>
</gene>
<evidence type="ECO:0000313" key="1">
    <source>
        <dbReference type="EMBL" id="KAI3700716.1"/>
    </source>
</evidence>